<dbReference type="EMBL" id="RKLT01000011">
    <property type="protein sequence ID" value="MBX0296898.1"/>
    <property type="molecule type" value="Genomic_DNA"/>
</dbReference>
<proteinExistence type="predicted"/>
<feature type="compositionally biased region" description="Polar residues" evidence="1">
    <location>
        <begin position="1"/>
        <end position="20"/>
    </location>
</feature>
<name>A0AAW4PH34_9EURY</name>
<dbReference type="AlphaFoldDB" id="A0AAW4PH34"/>
<sequence>MTDSPLSAFSSDGTDLTPNAESVARCATITPAPDREGMSWSDPDNDWGLTTRRPYSSIHTSGGRAHQQQTRWIIDGDVGAYVGQYGTDEVRSIPNTYGEFSSVETDVTFVDGLGAQYGYGFDGSVIEKALRVLTGGGRYSASKYSLIPCGRQPWVLTGPEGTLLCSCAPVDRPTEGRLTTEVETDTSTIAIEEQNQTVLDGVHQFIWLIEDSLGGRITSVEYQRSRGETQHVFVDDEADEQWAISAGDLAQLASLTTDPSSIQGSVGRGIQPPRGGETIVAEWDGPEYPVGYLQDGEVVAGYEFHWETPAGALEDVATVRTYRLTQSYGTWTVEYRTDRIATVVP</sequence>
<reference evidence="2 3" key="1">
    <citation type="submission" date="2021-06" db="EMBL/GenBank/DDBJ databases">
        <title>Halomicroarcula sp. a new haloarchaeum isolated from saline soil.</title>
        <authorList>
            <person name="Duran-Viseras A."/>
            <person name="Sanchez-Porro C."/>
            <person name="Ventosa A."/>
        </authorList>
    </citation>
    <scope>NUCLEOTIDE SEQUENCE [LARGE SCALE GENOMIC DNA]</scope>
    <source>
        <strain evidence="2 3">F27</strain>
    </source>
</reference>
<evidence type="ECO:0000313" key="2">
    <source>
        <dbReference type="EMBL" id="MBX0296898.1"/>
    </source>
</evidence>
<protein>
    <submittedName>
        <fullName evidence="2">Uncharacterized protein</fullName>
    </submittedName>
</protein>
<dbReference type="RefSeq" id="WP_220581488.1">
    <property type="nucleotide sequence ID" value="NZ_RKLT01000011.1"/>
</dbReference>
<feature type="region of interest" description="Disordered" evidence="1">
    <location>
        <begin position="1"/>
        <end position="22"/>
    </location>
</feature>
<organism evidence="2 3">
    <name type="scientific">Haloarcula nitratireducens</name>
    <dbReference type="NCBI Taxonomy" id="2487749"/>
    <lineage>
        <taxon>Archaea</taxon>
        <taxon>Methanobacteriati</taxon>
        <taxon>Methanobacteriota</taxon>
        <taxon>Stenosarchaea group</taxon>
        <taxon>Halobacteria</taxon>
        <taxon>Halobacteriales</taxon>
        <taxon>Haloarculaceae</taxon>
        <taxon>Haloarcula</taxon>
    </lineage>
</organism>
<evidence type="ECO:0000313" key="3">
    <source>
        <dbReference type="Proteomes" id="UP001430455"/>
    </source>
</evidence>
<evidence type="ECO:0000256" key="1">
    <source>
        <dbReference type="SAM" id="MobiDB-lite"/>
    </source>
</evidence>
<accession>A0AAW4PH34</accession>
<comment type="caution">
    <text evidence="2">The sequence shown here is derived from an EMBL/GenBank/DDBJ whole genome shotgun (WGS) entry which is preliminary data.</text>
</comment>
<keyword evidence="3" id="KW-1185">Reference proteome</keyword>
<gene>
    <name evidence="2" type="ORF">EGH23_18630</name>
</gene>
<dbReference type="Proteomes" id="UP001430455">
    <property type="component" value="Unassembled WGS sequence"/>
</dbReference>